<dbReference type="SUPFAM" id="SSF53300">
    <property type="entry name" value="vWA-like"/>
    <property type="match status" value="1"/>
</dbReference>
<dbReference type="CDD" id="cd01479">
    <property type="entry name" value="Sec24-like"/>
    <property type="match status" value="1"/>
</dbReference>
<comment type="subcellular location">
    <subcellularLocation>
        <location evidence="3">Cytoplasm</location>
        <location evidence="3">Cytosol</location>
    </subcellularLocation>
    <subcellularLocation>
        <location evidence="1">Cytoplasmic vesicle</location>
        <location evidence="1">COPII-coated vesicle membrane</location>
        <topology evidence="1">Peripheral membrane protein</topology>
        <orientation evidence="1">Cytoplasmic side</orientation>
    </subcellularLocation>
    <subcellularLocation>
        <location evidence="2">Endoplasmic reticulum membrane</location>
        <topology evidence="2">Peripheral membrane protein</topology>
        <orientation evidence="2">Cytoplasmic side</orientation>
    </subcellularLocation>
</comment>
<dbReference type="GO" id="GO:0030127">
    <property type="term" value="C:COPII vesicle coat"/>
    <property type="evidence" value="ECO:0007669"/>
    <property type="project" value="Ensembl"/>
</dbReference>
<evidence type="ECO:0000313" key="12">
    <source>
        <dbReference type="Ensembl" id="ENSJJAP00000021740.1"/>
    </source>
</evidence>
<feature type="domain" description="Sec23/Sec24 beta-sandwich" evidence="11">
    <location>
        <begin position="646"/>
        <end position="718"/>
    </location>
</feature>
<dbReference type="GO" id="GO:0042632">
    <property type="term" value="P:cholesterol homeostasis"/>
    <property type="evidence" value="ECO:0007669"/>
    <property type="project" value="Ensembl"/>
</dbReference>
<evidence type="ECO:0000256" key="2">
    <source>
        <dbReference type="ARBA" id="ARBA00004397"/>
    </source>
</evidence>
<accession>A0A8C5L7Z7</accession>
<proteinExistence type="inferred from homology"/>
<evidence type="ECO:0000256" key="5">
    <source>
        <dbReference type="ARBA" id="ARBA00023329"/>
    </source>
</evidence>
<keyword evidence="5" id="KW-0968">Cytoplasmic vesicle</keyword>
<dbReference type="PANTHER" id="PTHR13803:SF1">
    <property type="entry name" value="PROTEIN TRANSPORT PROTEIN SEC24A"/>
    <property type="match status" value="1"/>
</dbReference>
<dbReference type="GO" id="GO:0008270">
    <property type="term" value="F:zinc ion binding"/>
    <property type="evidence" value="ECO:0007669"/>
    <property type="project" value="Ensembl"/>
</dbReference>
<reference evidence="12" key="2">
    <citation type="submission" date="2025-09" db="UniProtKB">
        <authorList>
            <consortium name="Ensembl"/>
        </authorList>
    </citation>
    <scope>IDENTIFICATION</scope>
</reference>
<evidence type="ECO:0000259" key="9">
    <source>
        <dbReference type="Pfam" id="PF04810"/>
    </source>
</evidence>
<name>A0A8C5L7Z7_JACJA</name>
<feature type="domain" description="Gelsolin-like" evidence="8">
    <location>
        <begin position="804"/>
        <end position="878"/>
    </location>
</feature>
<dbReference type="Gene3D" id="3.40.50.410">
    <property type="entry name" value="von Willebrand factor, type A domain"/>
    <property type="match status" value="1"/>
</dbReference>
<feature type="transmembrane region" description="Helical" evidence="7">
    <location>
        <begin position="638"/>
        <end position="658"/>
    </location>
</feature>
<evidence type="ECO:0000259" key="10">
    <source>
        <dbReference type="Pfam" id="PF04811"/>
    </source>
</evidence>
<feature type="domain" description="Zinc finger Sec23/Sec24-type" evidence="9">
    <location>
        <begin position="354"/>
        <end position="386"/>
    </location>
</feature>
<protein>
    <submittedName>
        <fullName evidence="12">SEC24 homolog A, COPII coat complex component</fullName>
    </submittedName>
</protein>
<reference evidence="12" key="1">
    <citation type="submission" date="2025-08" db="UniProtKB">
        <authorList>
            <consortium name="Ensembl"/>
        </authorList>
    </citation>
    <scope>IDENTIFICATION</scope>
</reference>
<dbReference type="GO" id="GO:0005829">
    <property type="term" value="C:cytosol"/>
    <property type="evidence" value="ECO:0007669"/>
    <property type="project" value="UniProtKB-SubCell"/>
</dbReference>
<feature type="domain" description="Sec23/Sec24 trunk" evidence="10">
    <location>
        <begin position="404"/>
        <end position="609"/>
    </location>
</feature>
<gene>
    <name evidence="12" type="primary">Sec24a</name>
</gene>
<sequence>MSQPGIPASAPGLPPQNGAASASGSVYSNGECRGEAGSPPNETVTSFPVGRGRPRGLVGARAVTPAARVRPRTPARPGCVHPVRGPSRGTYQAVLKLTAKPLPLPPKCWNYSLPPCPAHIDGSALPLQNPPLPTTFQPGAPPGPPPAGHPPPPRGPLPQKPSSRAAPPLSFNSAVNQEGVISNANNGSMVGHSTYDEIEGGGFLATPQLTSKNPKMSRSVGCAYPSLPPGYQNTAPPSAAGMPPSSLNYLSGPQAFTQPSLGANHLTASMSGLNLHPEGLRVVNLLQERNMLPSTPLQPPVPNLHEDIQKLNCNPELFRCTLTNIPQTQALLNKAKLPLVLFFQQLPVVTSSTIVRCRSCRTYINPFVSFLDQRRWKCNLCYRVNDGMLFLKYFLISTCILRPPQPPVYLFVFDVSHNAVETGYLNSVCQSLLDNLDLLPGNTRTKIGFITFDSTIHFYSLQEGLSQPQMLIVSDIEDVFVPMPENLLVNLNESKELVQDLLKTLPQMFMKTLETQSALGPALQSAFKLMSPTGGRMSVFQTQLPTLGVGALKPREEPNQRSSAKEIHLTPSTDFYKKLALDCSGQQVAVDLFLLSGQYSDLASLGKFCFVLFFFNFFFHLVLFTYLRQKNLHTHKNYFDNFCILGLSIHTFHGNFFVRSTDLLSLPNVSPDAGYAVQMSVEESLTDTQLVSFQSALLYTSSKGERRIRVHTLCLPVVSTLNEVFLGADVQAISGLLANMGKSCYHLSSFCLGECQCPSLSLFPFWFLETKSLNQPEAVIFLRLTTHPHMPNCSGALHINDRTIPRPPILQLSVEKLSRDGAFLMDAGSILMLWVGKNCSQNFLSHVLGVQNYASIPQTMTDLPELDTPESARTIAFISWLREQRPFFPILYVIRDESPMKAAFLQNMVEDRTESALSYYEFLLHIQQQVNK</sequence>
<dbReference type="Gene3D" id="2.60.40.1670">
    <property type="entry name" value="beta-sandwich domain of Sec23/24"/>
    <property type="match status" value="1"/>
</dbReference>
<evidence type="ECO:0000256" key="6">
    <source>
        <dbReference type="SAM" id="MobiDB-lite"/>
    </source>
</evidence>
<feature type="compositionally biased region" description="Pro residues" evidence="6">
    <location>
        <begin position="128"/>
        <end position="159"/>
    </location>
</feature>
<dbReference type="InterPro" id="IPR006895">
    <property type="entry name" value="Znf_Sec23_Sec24"/>
</dbReference>
<dbReference type="GO" id="GO:0050714">
    <property type="term" value="P:positive regulation of protein secretion"/>
    <property type="evidence" value="ECO:0007669"/>
    <property type="project" value="Ensembl"/>
</dbReference>
<organism evidence="12 13">
    <name type="scientific">Jaculus jaculus</name>
    <name type="common">Lesser Egyptian jerboa</name>
    <dbReference type="NCBI Taxonomy" id="51337"/>
    <lineage>
        <taxon>Eukaryota</taxon>
        <taxon>Metazoa</taxon>
        <taxon>Chordata</taxon>
        <taxon>Craniata</taxon>
        <taxon>Vertebrata</taxon>
        <taxon>Euteleostomi</taxon>
        <taxon>Mammalia</taxon>
        <taxon>Eutheria</taxon>
        <taxon>Euarchontoglires</taxon>
        <taxon>Glires</taxon>
        <taxon>Rodentia</taxon>
        <taxon>Myomorpha</taxon>
        <taxon>Dipodoidea</taxon>
        <taxon>Dipodidae</taxon>
        <taxon>Dipodinae</taxon>
        <taxon>Jaculus</taxon>
    </lineage>
</organism>
<feature type="compositionally biased region" description="Polar residues" evidence="6">
    <location>
        <begin position="18"/>
        <end position="28"/>
    </location>
</feature>
<dbReference type="Gene3D" id="2.30.30.380">
    <property type="entry name" value="Zn-finger domain of Sec23/24"/>
    <property type="match status" value="1"/>
</dbReference>
<dbReference type="InterPro" id="IPR050550">
    <property type="entry name" value="SEC23_SEC24_subfamily"/>
</dbReference>
<feature type="region of interest" description="Disordered" evidence="6">
    <location>
        <begin position="1"/>
        <end position="87"/>
    </location>
</feature>
<dbReference type="FunFam" id="3.40.50.410:FF:000019">
    <property type="entry name" value="SEC24 homolog B, COPII coat complex component"/>
    <property type="match status" value="1"/>
</dbReference>
<evidence type="ECO:0000256" key="4">
    <source>
        <dbReference type="ARBA" id="ARBA00008334"/>
    </source>
</evidence>
<evidence type="ECO:0000256" key="1">
    <source>
        <dbReference type="ARBA" id="ARBA00004299"/>
    </source>
</evidence>
<dbReference type="Pfam" id="PF00626">
    <property type="entry name" value="Gelsolin"/>
    <property type="match status" value="1"/>
</dbReference>
<keyword evidence="7" id="KW-1133">Transmembrane helix</keyword>
<dbReference type="InterPro" id="IPR029006">
    <property type="entry name" value="ADF-H/Gelsolin-like_dom_sf"/>
</dbReference>
<dbReference type="OMA" id="AVECSKQ"/>
<keyword evidence="7" id="KW-0472">Membrane</keyword>
<dbReference type="SUPFAM" id="SSF81995">
    <property type="entry name" value="beta-sandwich domain of Sec23/24"/>
    <property type="match status" value="2"/>
</dbReference>
<dbReference type="InterPro" id="IPR036180">
    <property type="entry name" value="Gelsolin-like_dom_sf"/>
</dbReference>
<feature type="transmembrane region" description="Helical" evidence="7">
    <location>
        <begin position="605"/>
        <end position="626"/>
    </location>
</feature>
<dbReference type="Pfam" id="PF04811">
    <property type="entry name" value="Sec23_trunk"/>
    <property type="match status" value="1"/>
</dbReference>
<dbReference type="SUPFAM" id="SSF82754">
    <property type="entry name" value="C-terminal, gelsolin-like domain of Sec23/24"/>
    <property type="match status" value="1"/>
</dbReference>
<evidence type="ECO:0000256" key="3">
    <source>
        <dbReference type="ARBA" id="ARBA00004514"/>
    </source>
</evidence>
<dbReference type="GO" id="GO:0000149">
    <property type="term" value="F:SNARE binding"/>
    <property type="evidence" value="ECO:0007669"/>
    <property type="project" value="TreeGrafter"/>
</dbReference>
<dbReference type="InterPro" id="IPR006896">
    <property type="entry name" value="Sec23/24_trunk_dom"/>
</dbReference>
<evidence type="ECO:0000313" key="13">
    <source>
        <dbReference type="Proteomes" id="UP000694385"/>
    </source>
</evidence>
<keyword evidence="13" id="KW-1185">Reference proteome</keyword>
<feature type="compositionally biased region" description="Low complexity" evidence="6">
    <location>
        <begin position="48"/>
        <end position="68"/>
    </location>
</feature>
<dbReference type="Proteomes" id="UP000694385">
    <property type="component" value="Unassembled WGS sequence"/>
</dbReference>
<dbReference type="InterPro" id="IPR012990">
    <property type="entry name" value="Beta-sandwich_Sec23_24"/>
</dbReference>
<dbReference type="GO" id="GO:0005789">
    <property type="term" value="C:endoplasmic reticulum membrane"/>
    <property type="evidence" value="ECO:0007669"/>
    <property type="project" value="UniProtKB-SubCell"/>
</dbReference>
<dbReference type="InterPro" id="IPR007123">
    <property type="entry name" value="Gelsolin-like_dom"/>
</dbReference>
<dbReference type="PANTHER" id="PTHR13803">
    <property type="entry name" value="SEC24-RELATED PROTEIN"/>
    <property type="match status" value="1"/>
</dbReference>
<dbReference type="GeneTree" id="ENSGT00950000182924"/>
<dbReference type="GO" id="GO:0006886">
    <property type="term" value="P:intracellular protein transport"/>
    <property type="evidence" value="ECO:0007669"/>
    <property type="project" value="InterPro"/>
</dbReference>
<dbReference type="Gene3D" id="3.40.20.10">
    <property type="entry name" value="Severin"/>
    <property type="match status" value="1"/>
</dbReference>
<dbReference type="InterPro" id="IPR036465">
    <property type="entry name" value="vWFA_dom_sf"/>
</dbReference>
<dbReference type="GO" id="GO:0070971">
    <property type="term" value="C:endoplasmic reticulum exit site"/>
    <property type="evidence" value="ECO:0007669"/>
    <property type="project" value="TreeGrafter"/>
</dbReference>
<dbReference type="Ensembl" id="ENSJJAT00000028296.1">
    <property type="protein sequence ID" value="ENSJJAP00000021740.1"/>
    <property type="gene ID" value="ENSJJAG00000021996.1"/>
</dbReference>
<evidence type="ECO:0000256" key="7">
    <source>
        <dbReference type="SAM" id="Phobius"/>
    </source>
</evidence>
<comment type="similarity">
    <text evidence="4">Belongs to the SEC23/SEC24 family. SEC24 subfamily.</text>
</comment>
<dbReference type="GO" id="GO:0032374">
    <property type="term" value="P:regulation of cholesterol transport"/>
    <property type="evidence" value="ECO:0007669"/>
    <property type="project" value="Ensembl"/>
</dbReference>
<feature type="region of interest" description="Disordered" evidence="6">
    <location>
        <begin position="122"/>
        <end position="170"/>
    </location>
</feature>
<dbReference type="AlphaFoldDB" id="A0A8C5L7Z7"/>
<dbReference type="Pfam" id="PF08033">
    <property type="entry name" value="Sec23_BS"/>
    <property type="match status" value="1"/>
</dbReference>
<dbReference type="InterPro" id="IPR041742">
    <property type="entry name" value="Sec24-like_trunk_dom"/>
</dbReference>
<dbReference type="GO" id="GO:0090110">
    <property type="term" value="P:COPII-coated vesicle cargo loading"/>
    <property type="evidence" value="ECO:0007669"/>
    <property type="project" value="Ensembl"/>
</dbReference>
<keyword evidence="7" id="KW-0812">Transmembrane</keyword>
<dbReference type="Pfam" id="PF04810">
    <property type="entry name" value="zf-Sec23_Sec24"/>
    <property type="match status" value="1"/>
</dbReference>
<evidence type="ECO:0000259" key="8">
    <source>
        <dbReference type="Pfam" id="PF00626"/>
    </source>
</evidence>
<evidence type="ECO:0000259" key="11">
    <source>
        <dbReference type="Pfam" id="PF08033"/>
    </source>
</evidence>